<sequence length="731" mass="79234">MWRPTNGHRLTRHSAVLSRSGSGLAKCRFSFSSFSATSPPPSCSCIAAVTPMSSLCVATRSLSSTQVSASVAAAPSTSHTSGSQRGMKKLRFWTPDIMTHESLSYAACPMCGGNFYMRDMLFHIMAIHKEADVAYWTEQCNARLAMYERVVGIPLAPSTSSSVPSDAAMNASGDPLFGNHMSKESFISQEAFRALLPTITADGGYACNWCVVKHPPFPTRDAFLLHVAKDHPTMDFDLVESLVSPPPSASSSASADAVKSAEAEEVERPEDSSKAQQASTLWKPAGKQAEMGAAVEDAELGAQDGGTRCLGPTRRMPGVKIVLQSNTFSVKATPRHFGVSISRTDSTGREPAPLGTISPPKASAPDAANREATSSVEECFFREHHFPCELCLKVFASELNLLQHLESKHLPLPPTSSLEGVNTAAGTAAATEKEKVAPAARSPAAVVTSTPSVNTEKTSNAPTTISVSCDLCSKHSKIYTLPSALFAHIRFCHRNADTTYEAERMMREQRDRPVYRCPRCPRPFHDQAALRDHLWEWHGVAREEAKEVLLNSADASADPVTVTNDNLAVKYACPTLPPFSMKKRWWCGECECGFGTPLALAAHKREKHTAVTELFPCPACRRVFHDVFTLEEHVRTTHRSVQLVDMNLPTSSICPHCNRGFLDYVALHEHCVKHHHKNPNSPVRPFAKPDASTAAAEGTAEATAGSVPSKIDAPPTPRKVSRRKRTTPAGA</sequence>
<keyword evidence="4" id="KW-0862">Zinc</keyword>
<keyword evidence="3 5" id="KW-0863">Zinc-finger</keyword>
<dbReference type="SMART" id="SM00355">
    <property type="entry name" value="ZnF_C2H2"/>
    <property type="match status" value="8"/>
</dbReference>
<evidence type="ECO:0000256" key="2">
    <source>
        <dbReference type="ARBA" id="ARBA00022737"/>
    </source>
</evidence>
<organism evidence="8 9">
    <name type="scientific">Leptomonas seymouri</name>
    <dbReference type="NCBI Taxonomy" id="5684"/>
    <lineage>
        <taxon>Eukaryota</taxon>
        <taxon>Discoba</taxon>
        <taxon>Euglenozoa</taxon>
        <taxon>Kinetoplastea</taxon>
        <taxon>Metakinetoplastina</taxon>
        <taxon>Trypanosomatida</taxon>
        <taxon>Trypanosomatidae</taxon>
        <taxon>Leishmaniinae</taxon>
        <taxon>Leptomonas</taxon>
    </lineage>
</organism>
<dbReference type="OMA" id="YAACPMC"/>
<name>A0A0N1I7W2_LEPSE</name>
<evidence type="ECO:0000256" key="5">
    <source>
        <dbReference type="PROSITE-ProRule" id="PRU00042"/>
    </source>
</evidence>
<feature type="compositionally biased region" description="Low complexity" evidence="6">
    <location>
        <begin position="242"/>
        <end position="260"/>
    </location>
</feature>
<evidence type="ECO:0000256" key="6">
    <source>
        <dbReference type="SAM" id="MobiDB-lite"/>
    </source>
</evidence>
<feature type="region of interest" description="Disordered" evidence="6">
    <location>
        <begin position="242"/>
        <end position="284"/>
    </location>
</feature>
<evidence type="ECO:0000256" key="3">
    <source>
        <dbReference type="ARBA" id="ARBA00022771"/>
    </source>
</evidence>
<dbReference type="EMBL" id="LJSK01000017">
    <property type="protein sequence ID" value="KPI89778.1"/>
    <property type="molecule type" value="Genomic_DNA"/>
</dbReference>
<feature type="region of interest" description="Disordered" evidence="6">
    <location>
        <begin position="340"/>
        <end position="370"/>
    </location>
</feature>
<reference evidence="8 9" key="1">
    <citation type="journal article" date="2015" name="PLoS Pathog.">
        <title>Leptomonas seymouri: Adaptations to the Dixenous Life Cycle Analyzed by Genome Sequencing, Transcriptome Profiling and Co-infection with Leishmania donovani.</title>
        <authorList>
            <person name="Kraeva N."/>
            <person name="Butenko A."/>
            <person name="Hlavacova J."/>
            <person name="Kostygov A."/>
            <person name="Myskova J."/>
            <person name="Grybchuk D."/>
            <person name="Lestinova T."/>
            <person name="Votypka J."/>
            <person name="Volf P."/>
            <person name="Opperdoes F."/>
            <person name="Flegontov P."/>
            <person name="Lukes J."/>
            <person name="Yurchenko V."/>
        </authorList>
    </citation>
    <scope>NUCLEOTIDE SEQUENCE [LARGE SCALE GENOMIC DNA]</scope>
    <source>
        <strain evidence="8 9">ATCC 30220</strain>
    </source>
</reference>
<dbReference type="PANTHER" id="PTHR24408:SF58">
    <property type="entry name" value="TRANSCRIPTION FACTOR (TFIIIA), PUTATIVE (AFU_ORTHOLOGUE AFUA_1G05150)-RELATED"/>
    <property type="match status" value="1"/>
</dbReference>
<dbReference type="Gene3D" id="3.30.160.60">
    <property type="entry name" value="Classic Zinc Finger"/>
    <property type="match status" value="2"/>
</dbReference>
<feature type="domain" description="C2H2-type" evidence="7">
    <location>
        <begin position="515"/>
        <end position="543"/>
    </location>
</feature>
<gene>
    <name evidence="8" type="ORF">ABL78_1158</name>
</gene>
<evidence type="ECO:0000259" key="7">
    <source>
        <dbReference type="PROSITE" id="PS50157"/>
    </source>
</evidence>
<feature type="region of interest" description="Disordered" evidence="6">
    <location>
        <begin position="676"/>
        <end position="731"/>
    </location>
</feature>
<feature type="domain" description="C2H2-type" evidence="7">
    <location>
        <begin position="615"/>
        <end position="643"/>
    </location>
</feature>
<dbReference type="GO" id="GO:0008270">
    <property type="term" value="F:zinc ion binding"/>
    <property type="evidence" value="ECO:0007669"/>
    <property type="project" value="UniProtKB-KW"/>
</dbReference>
<dbReference type="Proteomes" id="UP000038009">
    <property type="component" value="Unassembled WGS sequence"/>
</dbReference>
<dbReference type="GO" id="GO:0000981">
    <property type="term" value="F:DNA-binding transcription factor activity, RNA polymerase II-specific"/>
    <property type="evidence" value="ECO:0007669"/>
    <property type="project" value="TreeGrafter"/>
</dbReference>
<feature type="domain" description="C2H2-type" evidence="7">
    <location>
        <begin position="386"/>
        <end position="414"/>
    </location>
</feature>
<protein>
    <submittedName>
        <fullName evidence="8">Putative Zn finger protein</fullName>
    </submittedName>
</protein>
<dbReference type="Pfam" id="PF12874">
    <property type="entry name" value="zf-met"/>
    <property type="match status" value="1"/>
</dbReference>
<evidence type="ECO:0000313" key="8">
    <source>
        <dbReference type="EMBL" id="KPI89778.1"/>
    </source>
</evidence>
<proteinExistence type="predicted"/>
<dbReference type="PROSITE" id="PS50157">
    <property type="entry name" value="ZINC_FINGER_C2H2_2"/>
    <property type="match status" value="4"/>
</dbReference>
<evidence type="ECO:0000313" key="9">
    <source>
        <dbReference type="Proteomes" id="UP000038009"/>
    </source>
</evidence>
<dbReference type="GO" id="GO:0005634">
    <property type="term" value="C:nucleus"/>
    <property type="evidence" value="ECO:0007669"/>
    <property type="project" value="TreeGrafter"/>
</dbReference>
<comment type="caution">
    <text evidence="8">The sequence shown here is derived from an EMBL/GenBank/DDBJ whole genome shotgun (WGS) entry which is preliminary data.</text>
</comment>
<accession>A0A0N1I7W2</accession>
<dbReference type="GO" id="GO:0043565">
    <property type="term" value="F:sequence-specific DNA binding"/>
    <property type="evidence" value="ECO:0007669"/>
    <property type="project" value="TreeGrafter"/>
</dbReference>
<keyword evidence="2" id="KW-0677">Repeat</keyword>
<dbReference type="AlphaFoldDB" id="A0A0N1I7W2"/>
<feature type="compositionally biased region" description="Basic residues" evidence="6">
    <location>
        <begin position="719"/>
        <end position="731"/>
    </location>
</feature>
<evidence type="ECO:0000256" key="4">
    <source>
        <dbReference type="ARBA" id="ARBA00022833"/>
    </source>
</evidence>
<dbReference type="PROSITE" id="PS00028">
    <property type="entry name" value="ZINC_FINGER_C2H2_1"/>
    <property type="match status" value="5"/>
</dbReference>
<dbReference type="VEuPathDB" id="TriTrypDB:Lsey_0017_0570"/>
<keyword evidence="9" id="KW-1185">Reference proteome</keyword>
<dbReference type="PANTHER" id="PTHR24408">
    <property type="entry name" value="ZINC FINGER PROTEIN"/>
    <property type="match status" value="1"/>
</dbReference>
<feature type="domain" description="C2H2-type" evidence="7">
    <location>
        <begin position="652"/>
        <end position="679"/>
    </location>
</feature>
<keyword evidence="1" id="KW-0479">Metal-binding</keyword>
<feature type="compositionally biased region" description="Low complexity" evidence="6">
    <location>
        <begin position="691"/>
        <end position="706"/>
    </location>
</feature>
<dbReference type="OrthoDB" id="5803930at2759"/>
<evidence type="ECO:0000256" key="1">
    <source>
        <dbReference type="ARBA" id="ARBA00022723"/>
    </source>
</evidence>
<dbReference type="InterPro" id="IPR013087">
    <property type="entry name" value="Znf_C2H2_type"/>
</dbReference>